<name>A0A2G5SJY1_9PELO</name>
<accession>A0A2G5SJY1</accession>
<gene>
    <name evidence="3" type="primary">Cni-T04G9.7</name>
    <name evidence="3" type="synonym">Cnig_chr_X.g22256</name>
    <name evidence="3" type="ORF">B9Z55_022256</name>
</gene>
<feature type="region of interest" description="Disordered" evidence="1">
    <location>
        <begin position="29"/>
        <end position="73"/>
    </location>
</feature>
<reference evidence="4" key="1">
    <citation type="submission" date="2017-10" db="EMBL/GenBank/DDBJ databases">
        <title>Rapid genome shrinkage in a self-fertile nematode reveals novel sperm competition proteins.</title>
        <authorList>
            <person name="Yin D."/>
            <person name="Schwarz E.M."/>
            <person name="Thomas C.G."/>
            <person name="Felde R.L."/>
            <person name="Korf I.F."/>
            <person name="Cutter A.D."/>
            <person name="Schartner C.M."/>
            <person name="Ralston E.J."/>
            <person name="Meyer B.J."/>
            <person name="Haag E.S."/>
        </authorList>
    </citation>
    <scope>NUCLEOTIDE SEQUENCE [LARGE SCALE GENOMIC DNA]</scope>
    <source>
        <strain evidence="4">JU1422</strain>
    </source>
</reference>
<sequence length="145" mass="16638">MNKSFLVTCFVIVVVALAQDPSRQSRLFKERIRTQDRTTAAPATEDHLEHSEEDHNEPENKKPDLTESSKTLDSGVIGSIDTLKSLARVQRDQAETFRLWASQFQVFKTDVMTFMEQTSNVLQKNDKKIKTLQRVVRKIATDIDE</sequence>
<protein>
    <recommendedName>
        <fullName evidence="5">SXP/RAL-2 family protein Ani s 5-like cation-binding domain-containing protein</fullName>
    </recommendedName>
</protein>
<dbReference type="EMBL" id="PDUG01000006">
    <property type="protein sequence ID" value="PIC15181.1"/>
    <property type="molecule type" value="Genomic_DNA"/>
</dbReference>
<keyword evidence="4" id="KW-1185">Reference proteome</keyword>
<feature type="chain" id="PRO_5013915708" description="SXP/RAL-2 family protein Ani s 5-like cation-binding domain-containing protein" evidence="2">
    <location>
        <begin position="19"/>
        <end position="145"/>
    </location>
</feature>
<evidence type="ECO:0000313" key="4">
    <source>
        <dbReference type="Proteomes" id="UP000230233"/>
    </source>
</evidence>
<evidence type="ECO:0000256" key="1">
    <source>
        <dbReference type="SAM" id="MobiDB-lite"/>
    </source>
</evidence>
<comment type="caution">
    <text evidence="3">The sequence shown here is derived from an EMBL/GenBank/DDBJ whole genome shotgun (WGS) entry which is preliminary data.</text>
</comment>
<evidence type="ECO:0008006" key="5">
    <source>
        <dbReference type="Google" id="ProtNLM"/>
    </source>
</evidence>
<proteinExistence type="predicted"/>
<keyword evidence="2" id="KW-0732">Signal</keyword>
<feature type="compositionally biased region" description="Basic and acidic residues" evidence="1">
    <location>
        <begin position="44"/>
        <end position="67"/>
    </location>
</feature>
<dbReference type="Proteomes" id="UP000230233">
    <property type="component" value="Chromosome X"/>
</dbReference>
<evidence type="ECO:0000313" key="3">
    <source>
        <dbReference type="EMBL" id="PIC15181.1"/>
    </source>
</evidence>
<dbReference type="AlphaFoldDB" id="A0A2G5SJY1"/>
<feature type="signal peptide" evidence="2">
    <location>
        <begin position="1"/>
        <end position="18"/>
    </location>
</feature>
<organism evidence="3 4">
    <name type="scientific">Caenorhabditis nigoni</name>
    <dbReference type="NCBI Taxonomy" id="1611254"/>
    <lineage>
        <taxon>Eukaryota</taxon>
        <taxon>Metazoa</taxon>
        <taxon>Ecdysozoa</taxon>
        <taxon>Nematoda</taxon>
        <taxon>Chromadorea</taxon>
        <taxon>Rhabditida</taxon>
        <taxon>Rhabditina</taxon>
        <taxon>Rhabditomorpha</taxon>
        <taxon>Rhabditoidea</taxon>
        <taxon>Rhabditidae</taxon>
        <taxon>Peloderinae</taxon>
        <taxon>Caenorhabditis</taxon>
    </lineage>
</organism>
<dbReference type="STRING" id="1611254.A0A2G5SJY1"/>
<evidence type="ECO:0000256" key="2">
    <source>
        <dbReference type="SAM" id="SignalP"/>
    </source>
</evidence>
<dbReference type="OrthoDB" id="5826510at2759"/>